<keyword evidence="4 8" id="KW-0479">Metal-binding</keyword>
<evidence type="ECO:0000259" key="9">
    <source>
        <dbReference type="SMART" id="SM00656"/>
    </source>
</evidence>
<proteinExistence type="inferred from homology"/>
<protein>
    <recommendedName>
        <fullName evidence="3 8">Pectate lyase</fullName>
        <ecNumber evidence="3 8">4.2.2.2</ecNumber>
    </recommendedName>
</protein>
<feature type="domain" description="Pectate lyase" evidence="9">
    <location>
        <begin position="87"/>
        <end position="280"/>
    </location>
</feature>
<evidence type="ECO:0000256" key="6">
    <source>
        <dbReference type="ARBA" id="ARBA00022837"/>
    </source>
</evidence>
<dbReference type="Pfam" id="PF00544">
    <property type="entry name" value="Pectate_lyase_4"/>
    <property type="match status" value="1"/>
</dbReference>
<dbReference type="PANTHER" id="PTHR31683">
    <property type="entry name" value="PECTATE LYASE 18-RELATED"/>
    <property type="match status" value="1"/>
</dbReference>
<dbReference type="Proteomes" id="UP001161247">
    <property type="component" value="Unassembled WGS sequence"/>
</dbReference>
<dbReference type="EC" id="4.2.2.2" evidence="3 8"/>
<organism evidence="10 11">
    <name type="scientific">Oldenlandia corymbosa var. corymbosa</name>
    <dbReference type="NCBI Taxonomy" id="529605"/>
    <lineage>
        <taxon>Eukaryota</taxon>
        <taxon>Viridiplantae</taxon>
        <taxon>Streptophyta</taxon>
        <taxon>Embryophyta</taxon>
        <taxon>Tracheophyta</taxon>
        <taxon>Spermatophyta</taxon>
        <taxon>Magnoliopsida</taxon>
        <taxon>eudicotyledons</taxon>
        <taxon>Gunneridae</taxon>
        <taxon>Pentapetalae</taxon>
        <taxon>asterids</taxon>
        <taxon>lamiids</taxon>
        <taxon>Gentianales</taxon>
        <taxon>Rubiaceae</taxon>
        <taxon>Rubioideae</taxon>
        <taxon>Spermacoceae</taxon>
        <taxon>Hedyotis-Oldenlandia complex</taxon>
        <taxon>Oldenlandia</taxon>
    </lineage>
</organism>
<comment type="similarity">
    <text evidence="8">Belongs to the polysaccharide lyase 1 family.</text>
</comment>
<dbReference type="InterPro" id="IPR011050">
    <property type="entry name" value="Pectin_lyase_fold/virulence"/>
</dbReference>
<comment type="catalytic activity">
    <reaction evidence="1 8">
        <text>Eliminative cleavage of (1-&gt;4)-alpha-D-galacturonan to give oligosaccharides with 4-deoxy-alpha-D-galact-4-enuronosyl groups at their non-reducing ends.</text>
        <dbReference type="EC" id="4.2.2.2"/>
    </reaction>
</comment>
<evidence type="ECO:0000256" key="2">
    <source>
        <dbReference type="ARBA" id="ARBA00005220"/>
    </source>
</evidence>
<keyword evidence="5" id="KW-0732">Signal</keyword>
<reference evidence="10" key="1">
    <citation type="submission" date="2023-03" db="EMBL/GenBank/DDBJ databases">
        <authorList>
            <person name="Julca I."/>
        </authorList>
    </citation>
    <scope>NUCLEOTIDE SEQUENCE</scope>
</reference>
<dbReference type="GO" id="GO:0046872">
    <property type="term" value="F:metal ion binding"/>
    <property type="evidence" value="ECO:0007669"/>
    <property type="project" value="UniProtKB-KW"/>
</dbReference>
<comment type="cofactor">
    <cofactor evidence="8">
        <name>Ca(2+)</name>
        <dbReference type="ChEBI" id="CHEBI:29108"/>
    </cofactor>
    <text evidence="8">Binds 1 Ca(2+) ion. Required for its activity.</text>
</comment>
<gene>
    <name evidence="10" type="ORF">OLC1_LOCUS24808</name>
</gene>
<dbReference type="InterPro" id="IPR045032">
    <property type="entry name" value="PEL"/>
</dbReference>
<dbReference type="SMART" id="SM00656">
    <property type="entry name" value="Amb_all"/>
    <property type="match status" value="1"/>
</dbReference>
<dbReference type="InterPro" id="IPR018082">
    <property type="entry name" value="AmbAllergen"/>
</dbReference>
<dbReference type="InterPro" id="IPR002022">
    <property type="entry name" value="Pec_lyase"/>
</dbReference>
<evidence type="ECO:0000256" key="7">
    <source>
        <dbReference type="ARBA" id="ARBA00023239"/>
    </source>
</evidence>
<evidence type="ECO:0000313" key="11">
    <source>
        <dbReference type="Proteomes" id="UP001161247"/>
    </source>
</evidence>
<sequence length="358" mass="40194">MLCYLTTIEAKLYNSIDQCWREDPNWGAKRQRLADCAKGFGASAQGGKNGAEYVVTDPSDDPENPKFGTLRYGVIQTEPLWITFQTDMNIVLEEELLVNSYKTIDGRGAQIRIGDGPCIRVAKVSHVIIHGLTIENCQKHKSGPARWVDNRKRSDGDGIRVLRSNNIWIDHCRLSSCKDGLIDVSLSSTYITISNNYFSNHRKVMLLGHSDKFLRDVNMKVTVAFNYFGPELVSRMPRARFGSFHVANNRYEKWLQYAIGGSMNPTILSEGNHFDAPDNPDAKEVTWKKIKKGGDRGERWSWTSKGDAFLNGAYFNGSGIPWEPDYTQTQYFAAAPAHEVVELTQDAGPLQCDPTQGC</sequence>
<evidence type="ECO:0000256" key="3">
    <source>
        <dbReference type="ARBA" id="ARBA00012272"/>
    </source>
</evidence>
<evidence type="ECO:0000313" key="10">
    <source>
        <dbReference type="EMBL" id="CAI9086817.1"/>
    </source>
</evidence>
<dbReference type="PRINTS" id="PR00807">
    <property type="entry name" value="AMBALLERGEN"/>
</dbReference>
<accession>A0AAV1BW66</accession>
<keyword evidence="6 8" id="KW-0106">Calcium</keyword>
<evidence type="ECO:0000256" key="4">
    <source>
        <dbReference type="ARBA" id="ARBA00022723"/>
    </source>
</evidence>
<dbReference type="AlphaFoldDB" id="A0AAV1BW66"/>
<evidence type="ECO:0000256" key="8">
    <source>
        <dbReference type="RuleBase" id="RU361123"/>
    </source>
</evidence>
<dbReference type="GO" id="GO:0030570">
    <property type="term" value="F:pectate lyase activity"/>
    <property type="evidence" value="ECO:0007669"/>
    <property type="project" value="UniProtKB-EC"/>
</dbReference>
<keyword evidence="7 8" id="KW-0456">Lyase</keyword>
<dbReference type="Gene3D" id="2.160.20.10">
    <property type="entry name" value="Single-stranded right-handed beta-helix, Pectin lyase-like"/>
    <property type="match status" value="1"/>
</dbReference>
<keyword evidence="11" id="KW-1185">Reference proteome</keyword>
<dbReference type="PANTHER" id="PTHR31683:SF80">
    <property type="entry name" value="PECTATE LYASE 16-RELATED"/>
    <property type="match status" value="1"/>
</dbReference>
<dbReference type="InterPro" id="IPR012334">
    <property type="entry name" value="Pectin_lyas_fold"/>
</dbReference>
<dbReference type="SUPFAM" id="SSF51126">
    <property type="entry name" value="Pectin lyase-like"/>
    <property type="match status" value="1"/>
</dbReference>
<comment type="pathway">
    <text evidence="2 8">Glycan metabolism; pectin degradation; 2-dehydro-3-deoxy-D-gluconate from pectin: step 2/5.</text>
</comment>
<dbReference type="EMBL" id="CATKSE010000001">
    <property type="protein sequence ID" value="CAI9086817.1"/>
    <property type="molecule type" value="Genomic_DNA"/>
</dbReference>
<evidence type="ECO:0000256" key="5">
    <source>
        <dbReference type="ARBA" id="ARBA00022729"/>
    </source>
</evidence>
<comment type="caution">
    <text evidence="10">The sequence shown here is derived from an EMBL/GenBank/DDBJ whole genome shotgun (WGS) entry which is preliminary data.</text>
</comment>
<evidence type="ECO:0000256" key="1">
    <source>
        <dbReference type="ARBA" id="ARBA00000695"/>
    </source>
</evidence>
<name>A0AAV1BW66_OLDCO</name>